<dbReference type="CDD" id="cd04301">
    <property type="entry name" value="NAT_SF"/>
    <property type="match status" value="1"/>
</dbReference>
<gene>
    <name evidence="2" type="ORF">J1N51_00940</name>
</gene>
<dbReference type="KEGG" id="psym:J1N51_00940"/>
<dbReference type="Pfam" id="PF13673">
    <property type="entry name" value="Acetyltransf_10"/>
    <property type="match status" value="1"/>
</dbReference>
<evidence type="ECO:0000259" key="1">
    <source>
        <dbReference type="PROSITE" id="PS51186"/>
    </source>
</evidence>
<dbReference type="EMBL" id="CP072110">
    <property type="protein sequence ID" value="QTH64084.1"/>
    <property type="molecule type" value="Genomic_DNA"/>
</dbReference>
<dbReference type="Gene3D" id="3.40.630.30">
    <property type="match status" value="1"/>
</dbReference>
<accession>A0A975DBV2</accession>
<dbReference type="SUPFAM" id="SSF55729">
    <property type="entry name" value="Acyl-CoA N-acyltransferases (Nat)"/>
    <property type="match status" value="1"/>
</dbReference>
<feature type="domain" description="N-acetyltransferase" evidence="1">
    <location>
        <begin position="1"/>
        <end position="141"/>
    </location>
</feature>
<evidence type="ECO:0000313" key="3">
    <source>
        <dbReference type="Proteomes" id="UP000682739"/>
    </source>
</evidence>
<dbReference type="RefSeq" id="WP_208832139.1">
    <property type="nucleotide sequence ID" value="NZ_CP072110.1"/>
</dbReference>
<dbReference type="InterPro" id="IPR016181">
    <property type="entry name" value="Acyl_CoA_acyltransferase"/>
</dbReference>
<evidence type="ECO:0000313" key="2">
    <source>
        <dbReference type="EMBL" id="QTH64084.1"/>
    </source>
</evidence>
<dbReference type="InterPro" id="IPR000182">
    <property type="entry name" value="GNAT_dom"/>
</dbReference>
<keyword evidence="3" id="KW-1185">Reference proteome</keyword>
<organism evidence="2 3">
    <name type="scientific">Psychrosphaera ytuae</name>
    <dbReference type="NCBI Taxonomy" id="2820710"/>
    <lineage>
        <taxon>Bacteria</taxon>
        <taxon>Pseudomonadati</taxon>
        <taxon>Pseudomonadota</taxon>
        <taxon>Gammaproteobacteria</taxon>
        <taxon>Alteromonadales</taxon>
        <taxon>Pseudoalteromonadaceae</taxon>
        <taxon>Psychrosphaera</taxon>
    </lineage>
</organism>
<proteinExistence type="predicted"/>
<dbReference type="PROSITE" id="PS51186">
    <property type="entry name" value="GNAT"/>
    <property type="match status" value="1"/>
</dbReference>
<reference evidence="2" key="1">
    <citation type="submission" date="2021-03" db="EMBL/GenBank/DDBJ databases">
        <title>Description of Psychrosphaera ytuae sp. nov. isolated from deep sea sediment of South China Sea.</title>
        <authorList>
            <person name="Zhang J."/>
            <person name="Xu X.-D."/>
        </authorList>
    </citation>
    <scope>NUCLEOTIDE SEQUENCE</scope>
    <source>
        <strain evidence="2">MTZ26</strain>
    </source>
</reference>
<dbReference type="AlphaFoldDB" id="A0A975DBV2"/>
<protein>
    <submittedName>
        <fullName evidence="2">GNAT family N-acetyltransferase</fullName>
    </submittedName>
</protein>
<sequence>MSYKSNKVKWCNYSSEIRSIREQVFIYEYRFSEEQEFDGDDNESEHILVRDPTGKAIATGRLSRDGKISRVAVLMQYRKKEVGKTVINGLLNIAKERGLKKVYFDSLLDEVRKYRNQGFIPIGSVYMEAGIAKQPLMCDIELFKISTTILH</sequence>
<dbReference type="GO" id="GO:0016747">
    <property type="term" value="F:acyltransferase activity, transferring groups other than amino-acyl groups"/>
    <property type="evidence" value="ECO:0007669"/>
    <property type="project" value="InterPro"/>
</dbReference>
<dbReference type="Proteomes" id="UP000682739">
    <property type="component" value="Chromosome"/>
</dbReference>
<name>A0A975DBV2_9GAMM</name>